<evidence type="ECO:0000313" key="2">
    <source>
        <dbReference type="EMBL" id="PSJ25256.1"/>
    </source>
</evidence>
<keyword evidence="3" id="KW-1185">Reference proteome</keyword>
<comment type="caution">
    <text evidence="2">The sequence shown here is derived from an EMBL/GenBank/DDBJ whole genome shotgun (WGS) entry which is preliminary data.</text>
</comment>
<protein>
    <submittedName>
        <fullName evidence="2">Uncharacterized protein</fullName>
    </submittedName>
</protein>
<name>A0A9X7PEW8_9ACTN</name>
<gene>
    <name evidence="2" type="ORF">B7P34_29185</name>
</gene>
<sequence length="183" mass="19056">MERVVPDLIGAAAARLPVPEGQYAILSPEAEDAQDSIPDTGEVAATGLFAAGTDGALVITGTDQGDIGIRVELWSGAPAADDSAWEDIVEDSYTATGTAHVQNVEGRPAGLPDLAWSGPGTYRIRVSVRGRDLGADDDGTDAGPTDPVEEHLIQVWPAPPAPPHALKLSDELGETWRREAAEG</sequence>
<feature type="region of interest" description="Disordered" evidence="1">
    <location>
        <begin position="157"/>
        <end position="183"/>
    </location>
</feature>
<dbReference type="AlphaFoldDB" id="A0A9X7PEW8"/>
<reference evidence="2 3" key="1">
    <citation type="submission" date="2018-03" db="EMBL/GenBank/DDBJ databases">
        <title>Chitinolytic properties of Streptosporangium nondiastaticum TBG75A20.</title>
        <authorList>
            <person name="Gayathri V."/>
            <person name="Shiburaj S."/>
        </authorList>
    </citation>
    <scope>NUCLEOTIDE SEQUENCE [LARGE SCALE GENOMIC DNA]</scope>
    <source>
        <strain evidence="2 3">TBG75A20</strain>
    </source>
</reference>
<dbReference type="EMBL" id="PXWG01000130">
    <property type="protein sequence ID" value="PSJ25256.1"/>
    <property type="molecule type" value="Genomic_DNA"/>
</dbReference>
<feature type="compositionally biased region" description="Basic and acidic residues" evidence="1">
    <location>
        <begin position="167"/>
        <end position="183"/>
    </location>
</feature>
<organism evidence="2 3">
    <name type="scientific">Streptosporangium nondiastaticum</name>
    <dbReference type="NCBI Taxonomy" id="35764"/>
    <lineage>
        <taxon>Bacteria</taxon>
        <taxon>Bacillati</taxon>
        <taxon>Actinomycetota</taxon>
        <taxon>Actinomycetes</taxon>
        <taxon>Streptosporangiales</taxon>
        <taxon>Streptosporangiaceae</taxon>
        <taxon>Streptosporangium</taxon>
    </lineage>
</organism>
<evidence type="ECO:0000256" key="1">
    <source>
        <dbReference type="SAM" id="MobiDB-lite"/>
    </source>
</evidence>
<dbReference type="Proteomes" id="UP000242427">
    <property type="component" value="Unassembled WGS sequence"/>
</dbReference>
<accession>A0A9X7PEW8</accession>
<evidence type="ECO:0000313" key="3">
    <source>
        <dbReference type="Proteomes" id="UP000242427"/>
    </source>
</evidence>
<proteinExistence type="predicted"/>